<evidence type="ECO:0000256" key="2">
    <source>
        <dbReference type="ARBA" id="ARBA00008352"/>
    </source>
</evidence>
<evidence type="ECO:0000256" key="1">
    <source>
        <dbReference type="ARBA" id="ARBA00004123"/>
    </source>
</evidence>
<sequence length="374" mass="41076">MSRGGRGGRGGDGGGRRNKGAPEIEDYDFDDEGDSLTPRQKKPPPLFPDISLPVPRSPSARELSAVARHLAFRTRVRNGPYFATLDPSSVADATTGRTLKRAGFDPFTDQETYSSKNHKKKRAVPDLKGAGREYALKFFPQELWPTLDPTRKHPLWKTVDADNDDVSASQRRSRKRKRDTAATLAALDDVDDAAVKDGDALSDDEQVEQTDDSASDSDALIPSGRGARAARRKKRKQKRGRAGGDRTGESREKRGLDAEDDFEPTKKKGPSPPSTMRAKEKKRRKAEARAAGTKVDDTEDEDEDEENDNADHDEDVGDEDEDDDDEEPVDSDFEESDEGDGDDYNAENYFDDGDRDDDDGLGFGGGGGDEGGEY</sequence>
<feature type="compositionally biased region" description="Basic residues" evidence="4">
    <location>
        <begin position="228"/>
        <end position="241"/>
    </location>
</feature>
<comment type="subcellular location">
    <subcellularLocation>
        <location evidence="1">Nucleus</location>
    </subcellularLocation>
</comment>
<dbReference type="GO" id="GO:0006383">
    <property type="term" value="P:transcription by RNA polymerase III"/>
    <property type="evidence" value="ECO:0007669"/>
    <property type="project" value="InterPro"/>
</dbReference>
<feature type="region of interest" description="Disordered" evidence="4">
    <location>
        <begin position="145"/>
        <end position="374"/>
    </location>
</feature>
<proteinExistence type="inferred from homology"/>
<protein>
    <recommendedName>
        <fullName evidence="7">DNA-directed RNA polymerase III subunit</fullName>
    </recommendedName>
</protein>
<dbReference type="GO" id="GO:0005666">
    <property type="term" value="C:RNA polymerase III complex"/>
    <property type="evidence" value="ECO:0007669"/>
    <property type="project" value="TreeGrafter"/>
</dbReference>
<evidence type="ECO:0000256" key="4">
    <source>
        <dbReference type="SAM" id="MobiDB-lite"/>
    </source>
</evidence>
<feature type="compositionally biased region" description="Gly residues" evidence="4">
    <location>
        <begin position="361"/>
        <end position="374"/>
    </location>
</feature>
<gene>
    <name evidence="5" type="ORF">PV04_03553</name>
</gene>
<evidence type="ECO:0000313" key="5">
    <source>
        <dbReference type="EMBL" id="KIW71377.1"/>
    </source>
</evidence>
<evidence type="ECO:0000256" key="3">
    <source>
        <dbReference type="ARBA" id="ARBA00023242"/>
    </source>
</evidence>
<feature type="region of interest" description="Disordered" evidence="4">
    <location>
        <begin position="1"/>
        <end position="57"/>
    </location>
</feature>
<dbReference type="STRING" id="5601.A0A0D2EAP2"/>
<organism evidence="5 6">
    <name type="scientific">Phialophora macrospora</name>
    <dbReference type="NCBI Taxonomy" id="1851006"/>
    <lineage>
        <taxon>Eukaryota</taxon>
        <taxon>Fungi</taxon>
        <taxon>Dikarya</taxon>
        <taxon>Ascomycota</taxon>
        <taxon>Pezizomycotina</taxon>
        <taxon>Eurotiomycetes</taxon>
        <taxon>Chaetothyriomycetidae</taxon>
        <taxon>Chaetothyriales</taxon>
        <taxon>Herpotrichiellaceae</taxon>
        <taxon>Phialophora</taxon>
    </lineage>
</organism>
<keyword evidence="3" id="KW-0539">Nucleus</keyword>
<dbReference type="Pfam" id="PF11705">
    <property type="entry name" value="RNA_pol_3_Rpc31"/>
    <property type="match status" value="1"/>
</dbReference>
<dbReference type="EMBL" id="KN846957">
    <property type="protein sequence ID" value="KIW71377.1"/>
    <property type="molecule type" value="Genomic_DNA"/>
</dbReference>
<keyword evidence="6" id="KW-1185">Reference proteome</keyword>
<feature type="compositionally biased region" description="Acidic residues" evidence="4">
    <location>
        <begin position="23"/>
        <end position="34"/>
    </location>
</feature>
<dbReference type="HOGENOM" id="CLU_847298_0_0_1"/>
<dbReference type="Proteomes" id="UP000054266">
    <property type="component" value="Unassembled WGS sequence"/>
</dbReference>
<feature type="compositionally biased region" description="Acidic residues" evidence="4">
    <location>
        <begin position="200"/>
        <end position="215"/>
    </location>
</feature>
<comment type="similarity">
    <text evidence="2">Belongs to the eukaryotic RPC7 RNA polymerase subunit family.</text>
</comment>
<name>A0A0D2EAP2_9EURO</name>
<dbReference type="PANTHER" id="PTHR15367:SF2">
    <property type="entry name" value="DNA-DIRECTED RNA POLYMERASE III SUBUNIT"/>
    <property type="match status" value="1"/>
</dbReference>
<dbReference type="InterPro" id="IPR024661">
    <property type="entry name" value="RNA_pol_III_Rpc31"/>
</dbReference>
<feature type="compositionally biased region" description="Basic and acidic residues" evidence="4">
    <location>
        <begin position="242"/>
        <end position="257"/>
    </location>
</feature>
<evidence type="ECO:0000313" key="6">
    <source>
        <dbReference type="Proteomes" id="UP000054266"/>
    </source>
</evidence>
<accession>A0A0D2EAP2</accession>
<dbReference type="AlphaFoldDB" id="A0A0D2EAP2"/>
<feature type="compositionally biased region" description="Gly residues" evidence="4">
    <location>
        <begin position="1"/>
        <end position="13"/>
    </location>
</feature>
<reference evidence="5 6" key="1">
    <citation type="submission" date="2015-01" db="EMBL/GenBank/DDBJ databases">
        <title>The Genome Sequence of Capronia semiimmersa CBS27337.</title>
        <authorList>
            <consortium name="The Broad Institute Genomics Platform"/>
            <person name="Cuomo C."/>
            <person name="de Hoog S."/>
            <person name="Gorbushina A."/>
            <person name="Stielow B."/>
            <person name="Teixiera M."/>
            <person name="Abouelleil A."/>
            <person name="Chapman S.B."/>
            <person name="Priest M."/>
            <person name="Young S.K."/>
            <person name="Wortman J."/>
            <person name="Nusbaum C."/>
            <person name="Birren B."/>
        </authorList>
    </citation>
    <scope>NUCLEOTIDE SEQUENCE [LARGE SCALE GENOMIC DNA]</scope>
    <source>
        <strain evidence="5 6">CBS 27337</strain>
    </source>
</reference>
<feature type="compositionally biased region" description="Acidic residues" evidence="4">
    <location>
        <begin position="297"/>
        <end position="360"/>
    </location>
</feature>
<dbReference type="PANTHER" id="PTHR15367">
    <property type="entry name" value="DNA-DIRECTED RNA POLYMERASE III"/>
    <property type="match status" value="1"/>
</dbReference>
<evidence type="ECO:0008006" key="7">
    <source>
        <dbReference type="Google" id="ProtNLM"/>
    </source>
</evidence>